<sequence length="65" mass="7139">MKIMYAPYDGSPEGNALGLLLDAERDRIADVMVDPFETADVEPSLLHLIVFVVAAIIFLALCVIY</sequence>
<proteinExistence type="predicted"/>
<evidence type="ECO:0000313" key="3">
    <source>
        <dbReference type="Proteomes" id="UP001162880"/>
    </source>
</evidence>
<dbReference type="EMBL" id="JALHLE010000028">
    <property type="protein sequence ID" value="MCJ2180110.1"/>
    <property type="molecule type" value="Genomic_DNA"/>
</dbReference>
<keyword evidence="1" id="KW-1133">Transmembrane helix</keyword>
<organism evidence="2 3">
    <name type="scientific">Novosphingobium album</name>
    <name type="common">ex Hu et al. 2023</name>
    <dbReference type="NCBI Taxonomy" id="2930093"/>
    <lineage>
        <taxon>Bacteria</taxon>
        <taxon>Pseudomonadati</taxon>
        <taxon>Pseudomonadota</taxon>
        <taxon>Alphaproteobacteria</taxon>
        <taxon>Sphingomonadales</taxon>
        <taxon>Sphingomonadaceae</taxon>
        <taxon>Novosphingobium</taxon>
    </lineage>
</organism>
<evidence type="ECO:0000256" key="1">
    <source>
        <dbReference type="SAM" id="Phobius"/>
    </source>
</evidence>
<protein>
    <submittedName>
        <fullName evidence="2">Uncharacterized protein</fullName>
    </submittedName>
</protein>
<feature type="transmembrane region" description="Helical" evidence="1">
    <location>
        <begin position="45"/>
        <end position="64"/>
    </location>
</feature>
<keyword evidence="3" id="KW-1185">Reference proteome</keyword>
<reference evidence="2" key="1">
    <citation type="submission" date="2022-03" db="EMBL/GenBank/DDBJ databases">
        <title>Identification of a novel bacterium isolated from mangrove sediments.</title>
        <authorList>
            <person name="Pan X."/>
        </authorList>
    </citation>
    <scope>NUCLEOTIDE SEQUENCE</scope>
    <source>
        <strain evidence="2">B2580</strain>
    </source>
</reference>
<evidence type="ECO:0000313" key="2">
    <source>
        <dbReference type="EMBL" id="MCJ2180110.1"/>
    </source>
</evidence>
<keyword evidence="1" id="KW-0472">Membrane</keyword>
<comment type="caution">
    <text evidence="2">The sequence shown here is derived from an EMBL/GenBank/DDBJ whole genome shotgun (WGS) entry which is preliminary data.</text>
</comment>
<dbReference type="RefSeq" id="WP_243995483.1">
    <property type="nucleotide sequence ID" value="NZ_JALHLE010000028.1"/>
</dbReference>
<accession>A0ABT0B4Z1</accession>
<dbReference type="Proteomes" id="UP001162880">
    <property type="component" value="Unassembled WGS sequence"/>
</dbReference>
<name>A0ABT0B4Z1_9SPHN</name>
<keyword evidence="1" id="KW-0812">Transmembrane</keyword>
<gene>
    <name evidence="2" type="ORF">MTR64_16185</name>
</gene>